<name>D3B0S5_HETP5</name>
<gene>
    <name evidence="1" type="ORF">PPL_01892</name>
</gene>
<dbReference type="GeneID" id="31357418"/>
<sequence length="145" mass="17684">MTTKEEKFYHKEYKKDNLEQMKRPELIEIMKEYSLKHNGLHKEMLILSIIKHQENLDYLKSRLITNNSIEKYHRGTVEYRLPTLIIYRIIRSLWRDDITYILNTDDLKSNYRWLLSIALVSKEIFKLISNYTIAIKSYLQQRKEV</sequence>
<dbReference type="RefSeq" id="XP_020437009.1">
    <property type="nucleotide sequence ID" value="XM_020572892.1"/>
</dbReference>
<proteinExistence type="predicted"/>
<accession>D3B0S5</accession>
<organism evidence="1 2">
    <name type="scientific">Heterostelium pallidum (strain ATCC 26659 / Pp 5 / PN500)</name>
    <name type="common">Cellular slime mold</name>
    <name type="synonym">Polysphondylium pallidum</name>
    <dbReference type="NCBI Taxonomy" id="670386"/>
    <lineage>
        <taxon>Eukaryota</taxon>
        <taxon>Amoebozoa</taxon>
        <taxon>Evosea</taxon>
        <taxon>Eumycetozoa</taxon>
        <taxon>Dictyostelia</taxon>
        <taxon>Acytosteliales</taxon>
        <taxon>Acytosteliaceae</taxon>
        <taxon>Heterostelium</taxon>
    </lineage>
</organism>
<comment type="caution">
    <text evidence="1">The sequence shown here is derived from an EMBL/GenBank/DDBJ whole genome shotgun (WGS) entry which is preliminary data.</text>
</comment>
<dbReference type="EMBL" id="ADBJ01000008">
    <property type="protein sequence ID" value="EFA84899.1"/>
    <property type="molecule type" value="Genomic_DNA"/>
</dbReference>
<protein>
    <submittedName>
        <fullName evidence="1">Uncharacterized protein</fullName>
    </submittedName>
</protein>
<dbReference type="InParanoid" id="D3B0S5"/>
<reference evidence="1 2" key="1">
    <citation type="journal article" date="2011" name="Genome Res.">
        <title>Phylogeny-wide analysis of social amoeba genomes highlights ancient origins for complex intercellular communication.</title>
        <authorList>
            <person name="Heidel A.J."/>
            <person name="Lawal H.M."/>
            <person name="Felder M."/>
            <person name="Schilde C."/>
            <person name="Helps N.R."/>
            <person name="Tunggal B."/>
            <person name="Rivero F."/>
            <person name="John U."/>
            <person name="Schleicher M."/>
            <person name="Eichinger L."/>
            <person name="Platzer M."/>
            <person name="Noegel A.A."/>
            <person name="Schaap P."/>
            <person name="Gloeckner G."/>
        </authorList>
    </citation>
    <scope>NUCLEOTIDE SEQUENCE [LARGE SCALE GENOMIC DNA]</scope>
    <source>
        <strain evidence="2">ATCC 26659 / Pp 5 / PN500</strain>
    </source>
</reference>
<evidence type="ECO:0000313" key="1">
    <source>
        <dbReference type="EMBL" id="EFA84899.1"/>
    </source>
</evidence>
<dbReference type="AlphaFoldDB" id="D3B0S5"/>
<dbReference type="Proteomes" id="UP000001396">
    <property type="component" value="Unassembled WGS sequence"/>
</dbReference>
<evidence type="ECO:0000313" key="2">
    <source>
        <dbReference type="Proteomes" id="UP000001396"/>
    </source>
</evidence>
<keyword evidence="2" id="KW-1185">Reference proteome</keyword>